<dbReference type="EMBL" id="CP034550">
    <property type="protein sequence ID" value="QFZ16227.1"/>
    <property type="molecule type" value="Genomic_DNA"/>
</dbReference>
<feature type="compositionally biased region" description="Basic and acidic residues" evidence="1">
    <location>
        <begin position="200"/>
        <end position="210"/>
    </location>
</feature>
<protein>
    <submittedName>
        <fullName evidence="2">Uncharacterized protein</fullName>
    </submittedName>
</protein>
<gene>
    <name evidence="2" type="ORF">EKG83_01015</name>
</gene>
<dbReference type="KEGG" id="ssyi:EKG83_01015"/>
<proteinExistence type="predicted"/>
<dbReference type="AlphaFoldDB" id="A0A5Q0GQ62"/>
<dbReference type="Proteomes" id="UP000325787">
    <property type="component" value="Chromosome"/>
</dbReference>
<dbReference type="RefSeq" id="WP_033433417.1">
    <property type="nucleotide sequence ID" value="NZ_CP034550.1"/>
</dbReference>
<dbReference type="OrthoDB" id="3698718at2"/>
<evidence type="ECO:0000256" key="1">
    <source>
        <dbReference type="SAM" id="MobiDB-lite"/>
    </source>
</evidence>
<evidence type="ECO:0000313" key="3">
    <source>
        <dbReference type="Proteomes" id="UP000325787"/>
    </source>
</evidence>
<feature type="compositionally biased region" description="Low complexity" evidence="1">
    <location>
        <begin position="171"/>
        <end position="188"/>
    </location>
</feature>
<organism evidence="2 3">
    <name type="scientific">Saccharothrix syringae</name>
    <name type="common">Nocardiopsis syringae</name>
    <dbReference type="NCBI Taxonomy" id="103733"/>
    <lineage>
        <taxon>Bacteria</taxon>
        <taxon>Bacillati</taxon>
        <taxon>Actinomycetota</taxon>
        <taxon>Actinomycetes</taxon>
        <taxon>Pseudonocardiales</taxon>
        <taxon>Pseudonocardiaceae</taxon>
        <taxon>Saccharothrix</taxon>
    </lineage>
</organism>
<sequence>MRAGFSVDPAGLEDLARRFLDVGDAVRGDVVWRFGVDTGQLAPDHPLRAAVTAYQDSLRRAMERLCGGADRVAAALFDVAAYRVADRELAARLTAVDTHDAVVRLLDGCNPFVHELQHLWETDRDDPAARRHTLEVYDRATANLAQELHSWAAELDAVAARPDAGGGPEVGPGSFAEPESGPESGSEPEPGPETGPGSEAEPRTESRPEPGADAPPADARLSPGLRVNARLDALVLQGERRAWIAWDDGPAA</sequence>
<name>A0A5Q0GQ62_SACSY</name>
<accession>A0A5Q0GQ62</accession>
<evidence type="ECO:0000313" key="2">
    <source>
        <dbReference type="EMBL" id="QFZ16227.1"/>
    </source>
</evidence>
<reference evidence="3" key="1">
    <citation type="journal article" date="2021" name="Curr. Microbiol.">
        <title>Complete genome of nocamycin-producing strain Saccharothrix syringae NRRL B-16468 reveals the biosynthetic potential for secondary metabolites.</title>
        <authorList>
            <person name="Mo X."/>
            <person name="Yang S."/>
        </authorList>
    </citation>
    <scope>NUCLEOTIDE SEQUENCE [LARGE SCALE GENOMIC DNA]</scope>
    <source>
        <strain evidence="3">ATCC 51364 / DSM 43886 / JCM 6844 / KCTC 9398 / NBRC 14523 / NRRL B-16468 / INA 2240</strain>
    </source>
</reference>
<keyword evidence="3" id="KW-1185">Reference proteome</keyword>
<feature type="region of interest" description="Disordered" evidence="1">
    <location>
        <begin position="161"/>
        <end position="226"/>
    </location>
</feature>